<dbReference type="eggNOG" id="ENOG502ZAQR">
    <property type="taxonomic scope" value="Bacteria"/>
</dbReference>
<dbReference type="RefSeq" id="WP_014681644.1">
    <property type="nucleotide sequence ID" value="NC_017770.1"/>
</dbReference>
<feature type="transmembrane region" description="Helical" evidence="1">
    <location>
        <begin position="214"/>
        <end position="232"/>
    </location>
</feature>
<dbReference type="HOGENOM" id="CLU_037944_0_0_10"/>
<name>H8KX92_SOLCM</name>
<protein>
    <submittedName>
        <fullName evidence="2">Uncharacterized protein</fullName>
    </submittedName>
</protein>
<feature type="transmembrane region" description="Helical" evidence="1">
    <location>
        <begin position="342"/>
        <end position="360"/>
    </location>
</feature>
<keyword evidence="1" id="KW-0812">Transmembrane</keyword>
<accession>H8KX92</accession>
<dbReference type="STRING" id="929556.Solca_3414"/>
<keyword evidence="1" id="KW-0472">Membrane</keyword>
<dbReference type="OrthoDB" id="6286374at2"/>
<dbReference type="KEGG" id="scn:Solca_3414"/>
<dbReference type="Proteomes" id="UP000007590">
    <property type="component" value="Chromosome"/>
</dbReference>
<evidence type="ECO:0000313" key="2">
    <source>
        <dbReference type="EMBL" id="AFD08421.1"/>
    </source>
</evidence>
<dbReference type="EMBL" id="CP003349">
    <property type="protein sequence ID" value="AFD08421.1"/>
    <property type="molecule type" value="Genomic_DNA"/>
</dbReference>
<evidence type="ECO:0000313" key="3">
    <source>
        <dbReference type="Proteomes" id="UP000007590"/>
    </source>
</evidence>
<sequence length="394" mass="44641">MFGSIVLDVVIGLVFIYLLYSLLATILQEIIATWLGFRAKILERAIIRMLSDISEGNAKGFWARYYDRIKSFVALFVPPNLAPTTKIVEGHNTTLANAFYKHPLIKYLAEDTWHDKPGYINAQNFSKVIVDLLKGIDHDSDESQMLRIQKILKTGKVPIKTKDGEIEIQLDEETLSFLRGLVEDAEFELEKFKHLLEGWFNDTMERATGWYKRHIQLVLLIIGFSISFAFNVDSIQIAQKLMKDKDARDKMVELAGNFNENAQRTKFEIYRTIRDTVTEDTAMGKRMDTLLVNRATSLVKKADSLLSTDLNKAHEILGLKKGIIECEGGHFWGKIGCYLKAIPGYLITALALSLGAPFWYDLLNKLMQLRGAGKKPEETTGASISATIQRKVNK</sequence>
<keyword evidence="3" id="KW-1185">Reference proteome</keyword>
<evidence type="ECO:0000256" key="1">
    <source>
        <dbReference type="SAM" id="Phobius"/>
    </source>
</evidence>
<proteinExistence type="predicted"/>
<organism evidence="2 3">
    <name type="scientific">Solitalea canadensis (strain ATCC 29591 / DSM 3403 / JCM 21819 / LMG 8368 / NBRC 15130 / NCIMB 12057 / USAM 9D)</name>
    <name type="common">Flexibacter canadensis</name>
    <dbReference type="NCBI Taxonomy" id="929556"/>
    <lineage>
        <taxon>Bacteria</taxon>
        <taxon>Pseudomonadati</taxon>
        <taxon>Bacteroidota</taxon>
        <taxon>Sphingobacteriia</taxon>
        <taxon>Sphingobacteriales</taxon>
        <taxon>Sphingobacteriaceae</taxon>
        <taxon>Solitalea</taxon>
    </lineage>
</organism>
<feature type="transmembrane region" description="Helical" evidence="1">
    <location>
        <begin position="12"/>
        <end position="37"/>
    </location>
</feature>
<dbReference type="AlphaFoldDB" id="H8KX92"/>
<keyword evidence="1" id="KW-1133">Transmembrane helix</keyword>
<reference evidence="2" key="1">
    <citation type="submission" date="2012-02" db="EMBL/GenBank/DDBJ databases">
        <title>The complete genome of Solitalea canadensis DSM 3403.</title>
        <authorList>
            <consortium name="US DOE Joint Genome Institute (JGI-PGF)"/>
            <person name="Lucas S."/>
            <person name="Copeland A."/>
            <person name="Lapidus A."/>
            <person name="Glavina del Rio T."/>
            <person name="Dalin E."/>
            <person name="Tice H."/>
            <person name="Bruce D."/>
            <person name="Goodwin L."/>
            <person name="Pitluck S."/>
            <person name="Peters L."/>
            <person name="Ovchinnikova G."/>
            <person name="Lu M."/>
            <person name="Kyrpides N."/>
            <person name="Mavromatis K."/>
            <person name="Ivanova N."/>
            <person name="Brettin T."/>
            <person name="Detter J.C."/>
            <person name="Han C."/>
            <person name="Larimer F."/>
            <person name="Land M."/>
            <person name="Hauser L."/>
            <person name="Markowitz V."/>
            <person name="Cheng J.-F."/>
            <person name="Hugenholtz P."/>
            <person name="Woyke T."/>
            <person name="Wu D."/>
            <person name="Spring S."/>
            <person name="Schroeder M."/>
            <person name="Kopitz M."/>
            <person name="Brambilla E."/>
            <person name="Klenk H.-P."/>
            <person name="Eisen J.A."/>
        </authorList>
    </citation>
    <scope>NUCLEOTIDE SEQUENCE</scope>
    <source>
        <strain evidence="2">DSM 3403</strain>
    </source>
</reference>
<gene>
    <name evidence="2" type="ordered locus">Solca_3414</name>
</gene>